<dbReference type="RefSeq" id="WP_073788720.1">
    <property type="nucleotide sequence ID" value="NZ_LFBV01000003.1"/>
</dbReference>
<dbReference type="AlphaFoldDB" id="A0A1Q4V8F5"/>
<dbReference type="InterPro" id="IPR015500">
    <property type="entry name" value="Peptidase_S8_subtilisin-rel"/>
</dbReference>
<keyword evidence="2 5" id="KW-0645">Protease</keyword>
<keyword evidence="8" id="KW-0732">Signal</keyword>
<name>A0A1Q4V8F5_9ACTN</name>
<evidence type="ECO:0000256" key="6">
    <source>
        <dbReference type="RuleBase" id="RU003355"/>
    </source>
</evidence>
<dbReference type="Gene3D" id="3.30.70.80">
    <property type="entry name" value="Peptidase S8 propeptide/proteinase inhibitor I9"/>
    <property type="match status" value="1"/>
</dbReference>
<evidence type="ECO:0000256" key="4">
    <source>
        <dbReference type="ARBA" id="ARBA00022825"/>
    </source>
</evidence>
<feature type="active site" description="Charge relay system" evidence="5">
    <location>
        <position position="171"/>
    </location>
</feature>
<dbReference type="PRINTS" id="PR00723">
    <property type="entry name" value="SUBTILISIN"/>
</dbReference>
<dbReference type="InterPro" id="IPR023827">
    <property type="entry name" value="Peptidase_S8_Asp-AS"/>
</dbReference>
<dbReference type="EMBL" id="LFBV01000003">
    <property type="protein sequence ID" value="OKH94132.1"/>
    <property type="molecule type" value="Genomic_DNA"/>
</dbReference>
<dbReference type="CDD" id="cd04077">
    <property type="entry name" value="Peptidases_S8_PCSK9_ProteinaseK_like"/>
    <property type="match status" value="1"/>
</dbReference>
<dbReference type="PROSITE" id="PS00136">
    <property type="entry name" value="SUBTILASE_ASP"/>
    <property type="match status" value="1"/>
</dbReference>
<dbReference type="GO" id="GO:0006508">
    <property type="term" value="P:proteolysis"/>
    <property type="evidence" value="ECO:0007669"/>
    <property type="project" value="UniProtKB-KW"/>
</dbReference>
<dbReference type="InterPro" id="IPR010259">
    <property type="entry name" value="S8pro/Inhibitor_I9"/>
</dbReference>
<dbReference type="GO" id="GO:0004252">
    <property type="term" value="F:serine-type endopeptidase activity"/>
    <property type="evidence" value="ECO:0007669"/>
    <property type="project" value="UniProtKB-UniRule"/>
</dbReference>
<dbReference type="SUPFAM" id="SSF52743">
    <property type="entry name" value="Subtilisin-like"/>
    <property type="match status" value="1"/>
</dbReference>
<evidence type="ECO:0000313" key="12">
    <source>
        <dbReference type="Proteomes" id="UP000186455"/>
    </source>
</evidence>
<dbReference type="PROSITE" id="PS00137">
    <property type="entry name" value="SUBTILASE_HIS"/>
    <property type="match status" value="1"/>
</dbReference>
<dbReference type="PANTHER" id="PTHR43806">
    <property type="entry name" value="PEPTIDASE S8"/>
    <property type="match status" value="1"/>
</dbReference>
<dbReference type="InterPro" id="IPR034193">
    <property type="entry name" value="PCSK9_ProteinaseK-like"/>
</dbReference>
<dbReference type="PROSITE" id="PS00138">
    <property type="entry name" value="SUBTILASE_SER"/>
    <property type="match status" value="1"/>
</dbReference>
<keyword evidence="4 5" id="KW-0720">Serine protease</keyword>
<dbReference type="InterPro" id="IPR022398">
    <property type="entry name" value="Peptidase_S8_His-AS"/>
</dbReference>
<feature type="active site" description="Charge relay system" evidence="5">
    <location>
        <position position="354"/>
    </location>
</feature>
<organism evidence="11 12">
    <name type="scientific">Streptomyces uncialis</name>
    <dbReference type="NCBI Taxonomy" id="1048205"/>
    <lineage>
        <taxon>Bacteria</taxon>
        <taxon>Bacillati</taxon>
        <taxon>Actinomycetota</taxon>
        <taxon>Actinomycetes</taxon>
        <taxon>Kitasatosporales</taxon>
        <taxon>Streptomycetaceae</taxon>
        <taxon>Streptomyces</taxon>
    </lineage>
</organism>
<dbReference type="InterPro" id="IPR023828">
    <property type="entry name" value="Peptidase_S8_Ser-AS"/>
</dbReference>
<evidence type="ECO:0000313" key="11">
    <source>
        <dbReference type="EMBL" id="OKH94132.1"/>
    </source>
</evidence>
<dbReference type="Pfam" id="PF00082">
    <property type="entry name" value="Peptidase_S8"/>
    <property type="match status" value="1"/>
</dbReference>
<dbReference type="FunFam" id="3.40.50.200:FF:000014">
    <property type="entry name" value="Proteinase K"/>
    <property type="match status" value="1"/>
</dbReference>
<feature type="domain" description="Peptidase S8/S53" evidence="9">
    <location>
        <begin position="162"/>
        <end position="387"/>
    </location>
</feature>
<dbReference type="InterPro" id="IPR036852">
    <property type="entry name" value="Peptidase_S8/S53_dom_sf"/>
</dbReference>
<reference evidence="11 12" key="1">
    <citation type="submission" date="2015-06" db="EMBL/GenBank/DDBJ databases">
        <title>Cloning and characterization of the uncialamcin biosynthetic gene cluster.</title>
        <authorList>
            <person name="Yan X."/>
            <person name="Huang T."/>
            <person name="Ge H."/>
            <person name="Shen B."/>
        </authorList>
    </citation>
    <scope>NUCLEOTIDE SEQUENCE [LARGE SCALE GENOMIC DNA]</scope>
    <source>
        <strain evidence="11 12">DCA2648</strain>
    </source>
</reference>
<keyword evidence="3 5" id="KW-0378">Hydrolase</keyword>
<feature type="active site" description="Charge relay system" evidence="5">
    <location>
        <position position="204"/>
    </location>
</feature>
<accession>A0A1Q4V8F5</accession>
<dbReference type="Gene3D" id="3.40.50.200">
    <property type="entry name" value="Peptidase S8/S53 domain"/>
    <property type="match status" value="1"/>
</dbReference>
<comment type="caution">
    <text evidence="11">The sequence shown here is derived from an EMBL/GenBank/DDBJ whole genome shotgun (WGS) entry which is preliminary data.</text>
</comment>
<dbReference type="PANTHER" id="PTHR43806:SF11">
    <property type="entry name" value="CEREVISIN-RELATED"/>
    <property type="match status" value="1"/>
</dbReference>
<evidence type="ECO:0000256" key="7">
    <source>
        <dbReference type="SAM" id="MobiDB-lite"/>
    </source>
</evidence>
<feature type="signal peptide" evidence="8">
    <location>
        <begin position="1"/>
        <end position="31"/>
    </location>
</feature>
<feature type="region of interest" description="Disordered" evidence="7">
    <location>
        <begin position="31"/>
        <end position="53"/>
    </location>
</feature>
<proteinExistence type="inferred from homology"/>
<feature type="chain" id="PRO_5012411480" evidence="8">
    <location>
        <begin position="32"/>
        <end position="408"/>
    </location>
</feature>
<keyword evidence="12" id="KW-1185">Reference proteome</keyword>
<evidence type="ECO:0000256" key="2">
    <source>
        <dbReference type="ARBA" id="ARBA00022670"/>
    </source>
</evidence>
<dbReference type="PROSITE" id="PS51892">
    <property type="entry name" value="SUBTILASE"/>
    <property type="match status" value="1"/>
</dbReference>
<evidence type="ECO:0000256" key="1">
    <source>
        <dbReference type="ARBA" id="ARBA00011073"/>
    </source>
</evidence>
<dbReference type="SUPFAM" id="SSF54897">
    <property type="entry name" value="Protease propeptides/inhibitors"/>
    <property type="match status" value="1"/>
</dbReference>
<dbReference type="Proteomes" id="UP000186455">
    <property type="component" value="Unassembled WGS sequence"/>
</dbReference>
<dbReference type="Pfam" id="PF05922">
    <property type="entry name" value="Inhibitor_I9"/>
    <property type="match status" value="1"/>
</dbReference>
<comment type="similarity">
    <text evidence="1 5 6">Belongs to the peptidase S8 family.</text>
</comment>
<evidence type="ECO:0000256" key="8">
    <source>
        <dbReference type="SAM" id="SignalP"/>
    </source>
</evidence>
<dbReference type="InterPro" id="IPR000209">
    <property type="entry name" value="Peptidase_S8/S53_dom"/>
</dbReference>
<dbReference type="InterPro" id="IPR037045">
    <property type="entry name" value="S8pro/Inhibitor_I9_sf"/>
</dbReference>
<sequence length="408" mass="41456">MSTYTRPRARIAAAVVIALASLTAVSGPVSAAPDPGAAVSASPTRAEPAPLRRVPSPIPGQYIVTVRKGASPQTALQQAVPGVKPLFTYSAALNGFAAKLSPAQLTAVRALPAVEAVEEDGTASATPVPAAGTRLPAYSWGLDRIDQPYLPLNQQYNVNGTGSGATVYVVDSGIDFQHSEFGGRAAPGFDSIGDGRNAADCNGHGTHVAGTVGGVTFGVARHVKLVSVRVLGCDGRGSWSGIIAGFDWVAQNARQPAVLNASLGGDRTDAVNNAADNVAGRGVLPVIAAGNDHKDACSVSPASATWALTVGATDHQDKETDFSNFGSCLDVYAPGQAIVSAKLGGGSTALNGTSMASPHVAGVAALYKSLNPGAGTQQVGNWIIEQSVKDILTVSKNSPNRLLYTGTL</sequence>
<feature type="domain" description="Inhibitor I9" evidence="10">
    <location>
        <begin position="83"/>
        <end position="122"/>
    </location>
</feature>
<evidence type="ECO:0000256" key="3">
    <source>
        <dbReference type="ARBA" id="ARBA00022801"/>
    </source>
</evidence>
<gene>
    <name evidence="11" type="ORF">AB852_16030</name>
</gene>
<dbReference type="InterPro" id="IPR050131">
    <property type="entry name" value="Peptidase_S8_subtilisin-like"/>
</dbReference>
<protein>
    <submittedName>
        <fullName evidence="11">Peptidase S8</fullName>
    </submittedName>
</protein>
<dbReference type="STRING" id="1048205.AB852_16030"/>
<evidence type="ECO:0000259" key="10">
    <source>
        <dbReference type="Pfam" id="PF05922"/>
    </source>
</evidence>
<evidence type="ECO:0000256" key="5">
    <source>
        <dbReference type="PROSITE-ProRule" id="PRU01240"/>
    </source>
</evidence>
<evidence type="ECO:0000259" key="9">
    <source>
        <dbReference type="Pfam" id="PF00082"/>
    </source>
</evidence>
<dbReference type="GO" id="GO:0005615">
    <property type="term" value="C:extracellular space"/>
    <property type="evidence" value="ECO:0007669"/>
    <property type="project" value="TreeGrafter"/>
</dbReference>